<dbReference type="PANTHER" id="PTHR34415:SF1">
    <property type="entry name" value="INTEGRASE CATALYTIC DOMAIN-CONTAINING PROTEIN"/>
    <property type="match status" value="1"/>
</dbReference>
<dbReference type="InParanoid" id="A0A1X7V6E1"/>
<reference evidence="1" key="1">
    <citation type="submission" date="2017-05" db="UniProtKB">
        <authorList>
            <consortium name="EnsemblMetazoa"/>
        </authorList>
    </citation>
    <scope>IDENTIFICATION</scope>
</reference>
<name>A0A1X7V6E1_AMPQE</name>
<protein>
    <submittedName>
        <fullName evidence="1">Uncharacterized protein</fullName>
    </submittedName>
</protein>
<organism evidence="1">
    <name type="scientific">Amphimedon queenslandica</name>
    <name type="common">Sponge</name>
    <dbReference type="NCBI Taxonomy" id="400682"/>
    <lineage>
        <taxon>Eukaryota</taxon>
        <taxon>Metazoa</taxon>
        <taxon>Porifera</taxon>
        <taxon>Demospongiae</taxon>
        <taxon>Heteroscleromorpha</taxon>
        <taxon>Haplosclerida</taxon>
        <taxon>Niphatidae</taxon>
        <taxon>Amphimedon</taxon>
    </lineage>
</organism>
<dbReference type="PANTHER" id="PTHR34415">
    <property type="entry name" value="INTEGRASE CATALYTIC DOMAIN-CONTAINING PROTEIN"/>
    <property type="match status" value="1"/>
</dbReference>
<accession>A0A1X7V6E1</accession>
<dbReference type="EnsemblMetazoa" id="Aqu2.1.35845_001">
    <property type="protein sequence ID" value="Aqu2.1.35845_001"/>
    <property type="gene ID" value="Aqu2.1.35845"/>
</dbReference>
<sequence length="202" mass="22703">MEVYKEYVRAVTGDNVCTDSCFLSYWRKHGPDTCVMKAMSTYVGFANRTALQDATKHIDQVRKGRVYYRSVLKEAATGLFTDPVTGLYSPPLSKPLAKLDVMAHYSFDYAQQVHFLSNPLQPGRTYFLTPHKCGIFGVYCEVIPQQVNYVVDDAYLTGTGANTVISMVHYYLKHCGVHSAIVHFNGDNYAVQNNDNAMIFGK</sequence>
<evidence type="ECO:0000313" key="1">
    <source>
        <dbReference type="EnsemblMetazoa" id="Aqu2.1.35845_001"/>
    </source>
</evidence>
<proteinExistence type="predicted"/>
<dbReference type="AlphaFoldDB" id="A0A1X7V6E1"/>